<proteinExistence type="inferred from homology"/>
<comment type="similarity">
    <text evidence="2 5">Belongs to the Nudix hydrolase family.</text>
</comment>
<evidence type="ECO:0000256" key="3">
    <source>
        <dbReference type="ARBA" id="ARBA00022801"/>
    </source>
</evidence>
<name>A0ABT4SBL0_9ACTN</name>
<keyword evidence="4" id="KW-0460">Magnesium</keyword>
<dbReference type="PROSITE" id="PS51462">
    <property type="entry name" value="NUDIX"/>
    <property type="match status" value="1"/>
</dbReference>
<feature type="domain" description="Nudix hydrolase" evidence="6">
    <location>
        <begin position="5"/>
        <end position="145"/>
    </location>
</feature>
<sequence length="145" mass="16284">MTAVNARPAARVVCLDRDDRVLLIHWYDKVSGADLWEPPGGGIESGETPLQAARRELTEETGLPGSAVEDRWVAVDRDFPWLGVRYVKSERFYLARFAAARPPVDPGELTDEEREAYLGCQWVERLPDTVQPPELAQVIERLTAP</sequence>
<dbReference type="InterPro" id="IPR000086">
    <property type="entry name" value="NUDIX_hydrolase_dom"/>
</dbReference>
<dbReference type="InterPro" id="IPR015797">
    <property type="entry name" value="NUDIX_hydrolase-like_dom_sf"/>
</dbReference>
<comment type="caution">
    <text evidence="7">The sequence shown here is derived from an EMBL/GenBank/DDBJ whole genome shotgun (WGS) entry which is preliminary data.</text>
</comment>
<evidence type="ECO:0000256" key="1">
    <source>
        <dbReference type="ARBA" id="ARBA00001946"/>
    </source>
</evidence>
<dbReference type="Proteomes" id="UP001144036">
    <property type="component" value="Unassembled WGS sequence"/>
</dbReference>
<dbReference type="PRINTS" id="PR00502">
    <property type="entry name" value="NUDIXFAMILY"/>
</dbReference>
<dbReference type="SUPFAM" id="SSF55811">
    <property type="entry name" value="Nudix"/>
    <property type="match status" value="1"/>
</dbReference>
<evidence type="ECO:0000313" key="7">
    <source>
        <dbReference type="EMBL" id="MDA0634596.1"/>
    </source>
</evidence>
<dbReference type="CDD" id="cd04685">
    <property type="entry name" value="NUDIX_Hydrolase"/>
    <property type="match status" value="1"/>
</dbReference>
<evidence type="ECO:0000256" key="4">
    <source>
        <dbReference type="ARBA" id="ARBA00022842"/>
    </source>
</evidence>
<gene>
    <name evidence="7" type="ORF">OUY22_14315</name>
</gene>
<dbReference type="Gene3D" id="3.90.79.10">
    <property type="entry name" value="Nucleoside Triphosphate Pyrophosphohydrolase"/>
    <property type="match status" value="1"/>
</dbReference>
<dbReference type="PANTHER" id="PTHR43046">
    <property type="entry name" value="GDP-MANNOSE MANNOSYL HYDROLASE"/>
    <property type="match status" value="1"/>
</dbReference>
<dbReference type="PROSITE" id="PS00893">
    <property type="entry name" value="NUDIX_BOX"/>
    <property type="match status" value="1"/>
</dbReference>
<dbReference type="Pfam" id="PF00293">
    <property type="entry name" value="NUDIX"/>
    <property type="match status" value="1"/>
</dbReference>
<keyword evidence="3 5" id="KW-0378">Hydrolase</keyword>
<organism evidence="7 8">
    <name type="scientific">Nonomuraea corallina</name>
    <dbReference type="NCBI Taxonomy" id="2989783"/>
    <lineage>
        <taxon>Bacteria</taxon>
        <taxon>Bacillati</taxon>
        <taxon>Actinomycetota</taxon>
        <taxon>Actinomycetes</taxon>
        <taxon>Streptosporangiales</taxon>
        <taxon>Streptosporangiaceae</taxon>
        <taxon>Nonomuraea</taxon>
    </lineage>
</organism>
<evidence type="ECO:0000313" key="8">
    <source>
        <dbReference type="Proteomes" id="UP001144036"/>
    </source>
</evidence>
<accession>A0ABT4SBL0</accession>
<dbReference type="InterPro" id="IPR020476">
    <property type="entry name" value="Nudix_hydrolase"/>
</dbReference>
<reference evidence="7" key="1">
    <citation type="submission" date="2022-11" db="EMBL/GenBank/DDBJ databases">
        <title>Nonomuraea corallina sp. nov., a new species of the genus Nonomuraea isolated from sea side sediment in Thai sea.</title>
        <authorList>
            <person name="Ngamcharungchit C."/>
            <person name="Matsumoto A."/>
            <person name="Suriyachadkun C."/>
            <person name="Panbangred W."/>
            <person name="Inahashi Y."/>
            <person name="Intra B."/>
        </authorList>
    </citation>
    <scope>NUCLEOTIDE SEQUENCE</scope>
    <source>
        <strain evidence="7">MCN248</strain>
    </source>
</reference>
<dbReference type="EMBL" id="JAPNNL010000046">
    <property type="protein sequence ID" value="MDA0634596.1"/>
    <property type="molecule type" value="Genomic_DNA"/>
</dbReference>
<evidence type="ECO:0000256" key="2">
    <source>
        <dbReference type="ARBA" id="ARBA00005582"/>
    </source>
</evidence>
<dbReference type="RefSeq" id="WP_270155411.1">
    <property type="nucleotide sequence ID" value="NZ_JAPNNL010000046.1"/>
</dbReference>
<dbReference type="PANTHER" id="PTHR43046:SF12">
    <property type="entry name" value="GDP-MANNOSE MANNOSYL HYDROLASE"/>
    <property type="match status" value="1"/>
</dbReference>
<evidence type="ECO:0000259" key="6">
    <source>
        <dbReference type="PROSITE" id="PS51462"/>
    </source>
</evidence>
<protein>
    <submittedName>
        <fullName evidence="7">NUDIX domain-containing protein</fullName>
    </submittedName>
</protein>
<keyword evidence="8" id="KW-1185">Reference proteome</keyword>
<evidence type="ECO:0000256" key="5">
    <source>
        <dbReference type="RuleBase" id="RU003476"/>
    </source>
</evidence>
<comment type="cofactor">
    <cofactor evidence="1">
        <name>Mg(2+)</name>
        <dbReference type="ChEBI" id="CHEBI:18420"/>
    </cofactor>
</comment>
<dbReference type="InterPro" id="IPR020084">
    <property type="entry name" value="NUDIX_hydrolase_CS"/>
</dbReference>